<evidence type="ECO:0000313" key="2">
    <source>
        <dbReference type="Proteomes" id="UP000188354"/>
    </source>
</evidence>
<accession>A0A1J7HHG9</accession>
<proteinExistence type="predicted"/>
<reference evidence="1 2" key="1">
    <citation type="journal article" date="2017" name="Plant Biotechnol. J.">
        <title>A comprehensive draft genome sequence for lupin (Lupinus angustifolius), an emerging health food: insights into plant-microbe interactions and legume evolution.</title>
        <authorList>
            <person name="Hane J.K."/>
            <person name="Ming Y."/>
            <person name="Kamphuis L.G."/>
            <person name="Nelson M.N."/>
            <person name="Garg G."/>
            <person name="Atkins C.A."/>
            <person name="Bayer P.E."/>
            <person name="Bravo A."/>
            <person name="Bringans S."/>
            <person name="Cannon S."/>
            <person name="Edwards D."/>
            <person name="Foley R."/>
            <person name="Gao L.L."/>
            <person name="Harrison M.J."/>
            <person name="Huang W."/>
            <person name="Hurgobin B."/>
            <person name="Li S."/>
            <person name="Liu C.W."/>
            <person name="McGrath A."/>
            <person name="Morahan G."/>
            <person name="Murray J."/>
            <person name="Weller J."/>
            <person name="Jian J."/>
            <person name="Singh K.B."/>
        </authorList>
    </citation>
    <scope>NUCLEOTIDE SEQUENCE [LARGE SCALE GENOMIC DNA]</scope>
    <source>
        <strain evidence="2">cv. Tanjil</strain>
        <tissue evidence="1">Whole plant</tissue>
    </source>
</reference>
<dbReference type="AlphaFoldDB" id="A0A1J7HHG9"/>
<keyword evidence="2" id="KW-1185">Reference proteome</keyword>
<sequence>MVGGGADYPNEGGLSSTERTVRAAHMMCSSCEALCSNHHGHSGESQGSVPPNMHMLLGSILRRAWANVNLKLVELLNCLALARIMRNEPKEVIILTLGSGTSFDDKGESSCRSLGRIEITDQTDVVRTLGDVCCHRQLWMWLTSLGDDMNSS</sequence>
<gene>
    <name evidence="1" type="ORF">TanjilG_15689</name>
</gene>
<organism evidence="1 2">
    <name type="scientific">Lupinus angustifolius</name>
    <name type="common">Narrow-leaved blue lupine</name>
    <dbReference type="NCBI Taxonomy" id="3871"/>
    <lineage>
        <taxon>Eukaryota</taxon>
        <taxon>Viridiplantae</taxon>
        <taxon>Streptophyta</taxon>
        <taxon>Embryophyta</taxon>
        <taxon>Tracheophyta</taxon>
        <taxon>Spermatophyta</taxon>
        <taxon>Magnoliopsida</taxon>
        <taxon>eudicotyledons</taxon>
        <taxon>Gunneridae</taxon>
        <taxon>Pentapetalae</taxon>
        <taxon>rosids</taxon>
        <taxon>fabids</taxon>
        <taxon>Fabales</taxon>
        <taxon>Fabaceae</taxon>
        <taxon>Papilionoideae</taxon>
        <taxon>50 kb inversion clade</taxon>
        <taxon>genistoids sensu lato</taxon>
        <taxon>core genistoids</taxon>
        <taxon>Genisteae</taxon>
        <taxon>Lupinus</taxon>
    </lineage>
</organism>
<dbReference type="EMBL" id="CM007371">
    <property type="protein sequence ID" value="OIW01825.1"/>
    <property type="molecule type" value="Genomic_DNA"/>
</dbReference>
<protein>
    <submittedName>
        <fullName evidence="1">Uncharacterized protein</fullName>
    </submittedName>
</protein>
<dbReference type="Gramene" id="OIW01825">
    <property type="protein sequence ID" value="OIW01825"/>
    <property type="gene ID" value="TanjilG_15689"/>
</dbReference>
<evidence type="ECO:0000313" key="1">
    <source>
        <dbReference type="EMBL" id="OIW01825.1"/>
    </source>
</evidence>
<name>A0A1J7HHG9_LUPAN</name>
<dbReference type="Proteomes" id="UP000188354">
    <property type="component" value="Chromosome LG11"/>
</dbReference>